<accession>A0A448YGV6</accession>
<sequence length="361" mass="41229">MLQIKYPSLLNLTNFIASDNYEASLSSTEITIEGLSKLANLLNKPLDSDNPIYSSSSYPSKVDLYLTIAAYCKRIILHPDLSQFNFTLKDIFRIWEIRLNFLLMSSGMADSKGIKPIPDAKYVRSEVEILIKEMEKIEGGGDLSSWDFRILLNRIRYGSGLQLLTFYFNEVFEARKELGEDGGKTARYKLRILLFGISSLLTARQQYLALFNQLEQVETDESRLQSELALLTALSGILLLYKDSNNVDREHNGYFDEIKEAYDKSLVDPYCHDTLVEILRTLTPVHNGQESKPLPLEEGFHFEGIDQVIELVRDLKITGRIICSLWGRFELDSKVASSAEGIMGIIHEEWRGHLNKMYGFE</sequence>
<evidence type="ECO:0000313" key="1">
    <source>
        <dbReference type="EMBL" id="VEU20184.1"/>
    </source>
</evidence>
<dbReference type="EMBL" id="CAACVR010000002">
    <property type="protein sequence ID" value="VEU20184.1"/>
    <property type="molecule type" value="Genomic_DNA"/>
</dbReference>
<dbReference type="OrthoDB" id="3986620at2759"/>
<dbReference type="AlphaFoldDB" id="A0A448YGV6"/>
<dbReference type="InParanoid" id="A0A448YGV6"/>
<dbReference type="Proteomes" id="UP000290900">
    <property type="component" value="Unassembled WGS sequence"/>
</dbReference>
<organism evidence="1 2">
    <name type="scientific">Brettanomyces naardenensis</name>
    <name type="common">Yeast</name>
    <dbReference type="NCBI Taxonomy" id="13370"/>
    <lineage>
        <taxon>Eukaryota</taxon>
        <taxon>Fungi</taxon>
        <taxon>Dikarya</taxon>
        <taxon>Ascomycota</taxon>
        <taxon>Saccharomycotina</taxon>
        <taxon>Pichiomycetes</taxon>
        <taxon>Pichiales</taxon>
        <taxon>Pichiaceae</taxon>
        <taxon>Brettanomyces</taxon>
    </lineage>
</organism>
<gene>
    <name evidence="1" type="ORF">BRENAR_LOCUS919</name>
</gene>
<evidence type="ECO:0000313" key="2">
    <source>
        <dbReference type="Proteomes" id="UP000290900"/>
    </source>
</evidence>
<name>A0A448YGV6_BRENA</name>
<protein>
    <submittedName>
        <fullName evidence="1">DEKNAAC101040</fullName>
    </submittedName>
</protein>
<keyword evidence="2" id="KW-1185">Reference proteome</keyword>
<reference evidence="1 2" key="1">
    <citation type="submission" date="2018-12" db="EMBL/GenBank/DDBJ databases">
        <authorList>
            <person name="Tiukova I."/>
            <person name="Dainat J."/>
        </authorList>
    </citation>
    <scope>NUCLEOTIDE SEQUENCE [LARGE SCALE GENOMIC DNA]</scope>
</reference>
<proteinExistence type="predicted"/>